<evidence type="ECO:0000259" key="2">
    <source>
        <dbReference type="Pfam" id="PF00144"/>
    </source>
</evidence>
<evidence type="ECO:0000256" key="1">
    <source>
        <dbReference type="ARBA" id="ARBA00022801"/>
    </source>
</evidence>
<protein>
    <recommendedName>
        <fullName evidence="2">Beta-lactamase-related domain-containing protein</fullName>
    </recommendedName>
</protein>
<dbReference type="Pfam" id="PF00144">
    <property type="entry name" value="Beta-lactamase"/>
    <property type="match status" value="1"/>
</dbReference>
<name>T5L192_MICMQ</name>
<dbReference type="SUPFAM" id="SSF56601">
    <property type="entry name" value="beta-lactamase/transpeptidase-like"/>
    <property type="match status" value="1"/>
</dbReference>
<dbReference type="GO" id="GO:0016787">
    <property type="term" value="F:hydrolase activity"/>
    <property type="evidence" value="ECO:0007669"/>
    <property type="project" value="UniProtKB-KW"/>
</dbReference>
<accession>T5L192</accession>
<evidence type="ECO:0000313" key="3">
    <source>
        <dbReference type="EMBL" id="EQM86059.1"/>
    </source>
</evidence>
<keyword evidence="1" id="KW-0378">Hydrolase</keyword>
<dbReference type="InterPro" id="IPR001466">
    <property type="entry name" value="Beta-lactam-related"/>
</dbReference>
<organism evidence="3 4">
    <name type="scientific">Microbacterium maritypicum MF109</name>
    <dbReference type="NCBI Taxonomy" id="1333857"/>
    <lineage>
        <taxon>Bacteria</taxon>
        <taxon>Bacillati</taxon>
        <taxon>Actinomycetota</taxon>
        <taxon>Actinomycetes</taxon>
        <taxon>Micrococcales</taxon>
        <taxon>Microbacteriaceae</taxon>
        <taxon>Microbacterium</taxon>
    </lineage>
</organism>
<dbReference type="PANTHER" id="PTHR43283">
    <property type="entry name" value="BETA-LACTAMASE-RELATED"/>
    <property type="match status" value="1"/>
</dbReference>
<evidence type="ECO:0000313" key="4">
    <source>
        <dbReference type="Proteomes" id="UP000016033"/>
    </source>
</evidence>
<dbReference type="PATRIC" id="fig|1333857.3.peg.237"/>
<gene>
    <name evidence="3" type="ORF">L687_10105</name>
</gene>
<proteinExistence type="predicted"/>
<dbReference type="EMBL" id="ATAO01000013">
    <property type="protein sequence ID" value="EQM86059.1"/>
    <property type="molecule type" value="Genomic_DNA"/>
</dbReference>
<dbReference type="InterPro" id="IPR012338">
    <property type="entry name" value="Beta-lactam/transpept-like"/>
</dbReference>
<feature type="domain" description="Beta-lactamase-related" evidence="2">
    <location>
        <begin position="18"/>
        <end position="339"/>
    </location>
</feature>
<dbReference type="Gene3D" id="3.40.710.10">
    <property type="entry name" value="DD-peptidase/beta-lactamase superfamily"/>
    <property type="match status" value="1"/>
</dbReference>
<dbReference type="InterPro" id="IPR050789">
    <property type="entry name" value="Diverse_Enzym_Activities"/>
</dbReference>
<comment type="caution">
    <text evidence="3">The sequence shown here is derived from an EMBL/GenBank/DDBJ whole genome shotgun (WGS) entry which is preliminary data.</text>
</comment>
<reference evidence="3 4" key="1">
    <citation type="journal article" date="2013" name="Genome Announc.">
        <title>Whole-genome sequences of five oyster-associated bacteria show potential for crude oil hydrocarbon degradation.</title>
        <authorList>
            <person name="Chauhan A."/>
            <person name="Green S."/>
            <person name="Pathak A."/>
            <person name="Thomas J."/>
            <person name="Venkatramanan R."/>
        </authorList>
    </citation>
    <scope>NUCLEOTIDE SEQUENCE [LARGE SCALE GENOMIC DNA]</scope>
    <source>
        <strain evidence="3 4">MF109</strain>
    </source>
</reference>
<dbReference type="AlphaFoldDB" id="T5L192"/>
<sequence>MTAAVAVTAVLATDAAPRGAVAGVVTDAGRDVAPGGLADLAGTPMTTATAFDIASVSKVAATTTVILRLVSRGDLGFDDPVDRLVPGTACAPGTTVRHLLQHRAGLWEWQPLYLDREHAGDAAAAADALPLRYGLDEGRHYSDLGFMLLGRIVAAVTGLPLDAAVRELVTAPLGLDHTGYGPVDRPVASSAVGDAAERRMVATGEPYPILTADKGFAWRDGEIAGVANDGNCFHAFGGVSGHAGLFSTVEDLLTLGAALAAPERHPELWGPDTVAELFRDGPDAGQALGWRSETIAVSGRPTRMVWHPGFTGCALGLVPGTGAAAVLLTNRLFAVTPAPTDLLWRAALPALLDDHEPLRENEGTRTP</sequence>
<dbReference type="PANTHER" id="PTHR43283:SF11">
    <property type="entry name" value="BETA-LACTAMASE-RELATED DOMAIN-CONTAINING PROTEIN"/>
    <property type="match status" value="1"/>
</dbReference>
<dbReference type="RefSeq" id="WP_021198229.1">
    <property type="nucleotide sequence ID" value="NZ_ATAO01000013.1"/>
</dbReference>
<dbReference type="Proteomes" id="UP000016033">
    <property type="component" value="Unassembled WGS sequence"/>
</dbReference>